<dbReference type="EMBL" id="GBRH01262598">
    <property type="protein sequence ID" value="JAD35297.1"/>
    <property type="molecule type" value="Transcribed_RNA"/>
</dbReference>
<feature type="compositionally biased region" description="Basic and acidic residues" evidence="1">
    <location>
        <begin position="14"/>
        <end position="32"/>
    </location>
</feature>
<reference evidence="2" key="1">
    <citation type="submission" date="2014-09" db="EMBL/GenBank/DDBJ databases">
        <authorList>
            <person name="Magalhaes I.L.F."/>
            <person name="Oliveira U."/>
            <person name="Santos F.R."/>
            <person name="Vidigal T.H.D.A."/>
            <person name="Brescovit A.D."/>
            <person name="Santos A.J."/>
        </authorList>
    </citation>
    <scope>NUCLEOTIDE SEQUENCE</scope>
    <source>
        <tissue evidence="2">Shoot tissue taken approximately 20 cm above the soil surface</tissue>
    </source>
</reference>
<dbReference type="AlphaFoldDB" id="A0A0A8ZKA2"/>
<evidence type="ECO:0000256" key="1">
    <source>
        <dbReference type="SAM" id="MobiDB-lite"/>
    </source>
</evidence>
<evidence type="ECO:0000313" key="2">
    <source>
        <dbReference type="EMBL" id="JAD35297.1"/>
    </source>
</evidence>
<proteinExistence type="predicted"/>
<feature type="region of interest" description="Disordered" evidence="1">
    <location>
        <begin position="1"/>
        <end position="32"/>
    </location>
</feature>
<name>A0A0A8ZKA2_ARUDO</name>
<reference evidence="2" key="2">
    <citation type="journal article" date="2015" name="Data Brief">
        <title>Shoot transcriptome of the giant reed, Arundo donax.</title>
        <authorList>
            <person name="Barrero R.A."/>
            <person name="Guerrero F.D."/>
            <person name="Moolhuijzen P."/>
            <person name="Goolsby J.A."/>
            <person name="Tidwell J."/>
            <person name="Bellgard S.E."/>
            <person name="Bellgard M.I."/>
        </authorList>
    </citation>
    <scope>NUCLEOTIDE SEQUENCE</scope>
    <source>
        <tissue evidence="2">Shoot tissue taken approximately 20 cm above the soil surface</tissue>
    </source>
</reference>
<sequence length="32" mass="3518">MYRAGAPLVASCRRVGETKRNEDGGARHERSS</sequence>
<protein>
    <submittedName>
        <fullName evidence="2">Uncharacterized protein</fullName>
    </submittedName>
</protein>
<accession>A0A0A8ZKA2</accession>
<organism evidence="2">
    <name type="scientific">Arundo donax</name>
    <name type="common">Giant reed</name>
    <name type="synonym">Donax arundinaceus</name>
    <dbReference type="NCBI Taxonomy" id="35708"/>
    <lineage>
        <taxon>Eukaryota</taxon>
        <taxon>Viridiplantae</taxon>
        <taxon>Streptophyta</taxon>
        <taxon>Embryophyta</taxon>
        <taxon>Tracheophyta</taxon>
        <taxon>Spermatophyta</taxon>
        <taxon>Magnoliopsida</taxon>
        <taxon>Liliopsida</taxon>
        <taxon>Poales</taxon>
        <taxon>Poaceae</taxon>
        <taxon>PACMAD clade</taxon>
        <taxon>Arundinoideae</taxon>
        <taxon>Arundineae</taxon>
        <taxon>Arundo</taxon>
    </lineage>
</organism>